<dbReference type="Pfam" id="PF00667">
    <property type="entry name" value="FAD_binding_1"/>
    <property type="match status" value="1"/>
</dbReference>
<dbReference type="PROSITE" id="PS50902">
    <property type="entry name" value="FLAVODOXIN_LIKE"/>
    <property type="match status" value="1"/>
</dbReference>
<dbReference type="InterPro" id="IPR017927">
    <property type="entry name" value="FAD-bd_FR_type"/>
</dbReference>
<feature type="binding site" evidence="12">
    <location>
        <begin position="114"/>
        <end position="117"/>
    </location>
    <ligand>
        <name>FMN</name>
        <dbReference type="ChEBI" id="CHEBI:58210"/>
    </ligand>
</feature>
<dbReference type="SUPFAM" id="SSF52218">
    <property type="entry name" value="Flavoproteins"/>
    <property type="match status" value="1"/>
</dbReference>
<sequence>MTLQVINSPFTEKQVKVLNELLPHLTTQQKIWLTGYLTATSAEEPAAGREPVQAPQQIKEITILFASQTGNSEKVAKKLGKALEDPNHQVTITSMADYKVNNLKKLDHLFIIASTHGEGEPPDNAISFYDYLHSKRAPKLDGVKYAVLSLGDSSYEFFCKTGIDFDERLAELGATSIVPRVDCDVDFETDAAGWIQQVKDTLAISTSASPAVQNVQVPAGTAEYSRSNPFYAEVLEKINLNGRGSNKETLHLELSLEGSGLTYTPGDVLAIVPENSDHLIALLLTALGFDGTQKVTVDGTETALQDVLKNLDITALSKTLLNKLAPFTQNAELAALIDNRDALNAYVYGRDVIDIVETYGPWTWTPQQFIEQLRKIPAREYSISSSYTAYPEEVHLTIGKVFHETAGRYREGIVSGNIASNVEIGDKLAVYIKQNPNFKLPADTRPIIMIGAGTGIAPFRSFLQEREEQGTEGKSWLFFGDQHFVTDFLYQVEWQRWLKEGTLTNMNIAFSRDQQEKIYVQHRLLENAKEVFEWIEQGANIYLCGDEKTLGHSVNEALITIFEQQKQISRDEAADYLKELQKQQRYQRDVY</sequence>
<dbReference type="InterPro" id="IPR039261">
    <property type="entry name" value="FNR_nucleotide-bd"/>
</dbReference>
<feature type="binding site" evidence="12">
    <location>
        <begin position="150"/>
        <end position="159"/>
    </location>
    <ligand>
        <name>FMN</name>
        <dbReference type="ChEBI" id="CHEBI:58210"/>
    </ligand>
</feature>
<name>A0A0A3JLB1_9BACI</name>
<keyword evidence="2" id="KW-0813">Transport</keyword>
<dbReference type="GO" id="GO:0019344">
    <property type="term" value="P:cysteine biosynthetic process"/>
    <property type="evidence" value="ECO:0007669"/>
    <property type="project" value="UniProtKB-KW"/>
</dbReference>
<evidence type="ECO:0000256" key="6">
    <source>
        <dbReference type="ARBA" id="ARBA00022827"/>
    </source>
</evidence>
<evidence type="ECO:0000256" key="9">
    <source>
        <dbReference type="ARBA" id="ARBA00023002"/>
    </source>
</evidence>
<keyword evidence="3" id="KW-0028">Amino-acid biosynthesis</keyword>
<dbReference type="PANTHER" id="PTHR19384">
    <property type="entry name" value="NITRIC OXIDE SYNTHASE-RELATED"/>
    <property type="match status" value="1"/>
</dbReference>
<dbReference type="Gene3D" id="3.40.50.80">
    <property type="entry name" value="Nucleotide-binding domain of ferredoxin-NADP reductase (FNR) module"/>
    <property type="match status" value="1"/>
</dbReference>
<dbReference type="EC" id="1.8.1.2" evidence="1"/>
<evidence type="ECO:0000256" key="4">
    <source>
        <dbReference type="ARBA" id="ARBA00022630"/>
    </source>
</evidence>
<feature type="binding site" evidence="12">
    <location>
        <position position="591"/>
    </location>
    <ligand>
        <name>FAD</name>
        <dbReference type="ChEBI" id="CHEBI:57692"/>
    </ligand>
</feature>
<evidence type="ECO:0000313" key="16">
    <source>
        <dbReference type="Proteomes" id="UP000030437"/>
    </source>
</evidence>
<keyword evidence="7 12" id="KW-0521">NADP</keyword>
<evidence type="ECO:0000256" key="7">
    <source>
        <dbReference type="ARBA" id="ARBA00022857"/>
    </source>
</evidence>
<accession>A0A0A3JLB1</accession>
<dbReference type="CDD" id="cd06199">
    <property type="entry name" value="SiR"/>
    <property type="match status" value="1"/>
</dbReference>
<dbReference type="Gene3D" id="3.40.50.360">
    <property type="match status" value="1"/>
</dbReference>
<comment type="cofactor">
    <cofactor evidence="12">
        <name>FAD</name>
        <dbReference type="ChEBI" id="CHEBI:57692"/>
    </cofactor>
    <text evidence="12">Binds 1 FAD per subunit.</text>
</comment>
<keyword evidence="5 12" id="KW-0288">FMN</keyword>
<evidence type="ECO:0000256" key="8">
    <source>
        <dbReference type="ARBA" id="ARBA00022982"/>
    </source>
</evidence>
<feature type="binding site" evidence="12">
    <location>
        <begin position="412"/>
        <end position="415"/>
    </location>
    <ligand>
        <name>FAD</name>
        <dbReference type="ChEBI" id="CHEBI:57692"/>
    </ligand>
</feature>
<comment type="cofactor">
    <cofactor evidence="12">
        <name>FMN</name>
        <dbReference type="ChEBI" id="CHEBI:58210"/>
    </cofactor>
    <text evidence="12">Binds 1 FMN per subunit.</text>
</comment>
<dbReference type="Pfam" id="PF00175">
    <property type="entry name" value="NAD_binding_1"/>
    <property type="match status" value="1"/>
</dbReference>
<dbReference type="InterPro" id="IPR029039">
    <property type="entry name" value="Flavoprotein-like_sf"/>
</dbReference>
<reference evidence="15 16" key="1">
    <citation type="submission" date="2014-02" db="EMBL/GenBank/DDBJ databases">
        <title>Draft genome sequence of Lysinibacillus odysseyi NBRC 100172.</title>
        <authorList>
            <person name="Zhang F."/>
            <person name="Wang G."/>
            <person name="Zhang L."/>
        </authorList>
    </citation>
    <scope>NUCLEOTIDE SEQUENCE [LARGE SCALE GENOMIC DNA]</scope>
    <source>
        <strain evidence="15 16">NBRC 100172</strain>
    </source>
</reference>
<feature type="binding site" evidence="12">
    <location>
        <begin position="379"/>
        <end position="382"/>
    </location>
    <ligand>
        <name>FAD</name>
        <dbReference type="ChEBI" id="CHEBI:57692"/>
    </ligand>
</feature>
<keyword evidence="6 12" id="KW-0274">FAD</keyword>
<evidence type="ECO:0000256" key="2">
    <source>
        <dbReference type="ARBA" id="ARBA00022448"/>
    </source>
</evidence>
<gene>
    <name evidence="15" type="ORF">CD32_02920</name>
</gene>
<dbReference type="InterPro" id="IPR001094">
    <property type="entry name" value="Flavdoxin-like"/>
</dbReference>
<dbReference type="Gene3D" id="2.40.30.10">
    <property type="entry name" value="Translation factors"/>
    <property type="match status" value="1"/>
</dbReference>
<evidence type="ECO:0000256" key="11">
    <source>
        <dbReference type="ARBA" id="ARBA00052219"/>
    </source>
</evidence>
<dbReference type="SUPFAM" id="SSF63380">
    <property type="entry name" value="Riboflavin synthase domain-like"/>
    <property type="match status" value="1"/>
</dbReference>
<dbReference type="STRING" id="1220589.CD32_02920"/>
<keyword evidence="8" id="KW-0249">Electron transport</keyword>
<dbReference type="eggNOG" id="COG0369">
    <property type="taxonomic scope" value="Bacteria"/>
</dbReference>
<dbReference type="GO" id="GO:0016651">
    <property type="term" value="F:oxidoreductase activity, acting on NAD(P)H"/>
    <property type="evidence" value="ECO:0007669"/>
    <property type="project" value="UniProtKB-ARBA"/>
</dbReference>
<comment type="catalytic activity">
    <reaction evidence="11">
        <text>hydrogen sulfide + 3 NADP(+) + 3 H2O = sulfite + 3 NADPH + 4 H(+)</text>
        <dbReference type="Rhea" id="RHEA:13801"/>
        <dbReference type="ChEBI" id="CHEBI:15377"/>
        <dbReference type="ChEBI" id="CHEBI:15378"/>
        <dbReference type="ChEBI" id="CHEBI:17359"/>
        <dbReference type="ChEBI" id="CHEBI:29919"/>
        <dbReference type="ChEBI" id="CHEBI:57783"/>
        <dbReference type="ChEBI" id="CHEBI:58349"/>
        <dbReference type="EC" id="1.8.1.2"/>
    </reaction>
</comment>
<evidence type="ECO:0000256" key="10">
    <source>
        <dbReference type="ARBA" id="ARBA00023192"/>
    </source>
</evidence>
<feature type="binding site" evidence="12">
    <location>
        <begin position="397"/>
        <end position="399"/>
    </location>
    <ligand>
        <name>FAD</name>
        <dbReference type="ChEBI" id="CHEBI:57692"/>
    </ligand>
</feature>
<dbReference type="InterPro" id="IPR010199">
    <property type="entry name" value="CysJ"/>
</dbReference>
<dbReference type="GO" id="GO:0050660">
    <property type="term" value="F:flavin adenine dinucleotide binding"/>
    <property type="evidence" value="ECO:0007669"/>
    <property type="project" value="InterPro"/>
</dbReference>
<dbReference type="InterPro" id="IPR008254">
    <property type="entry name" value="Flavodoxin/NO_synth"/>
</dbReference>
<keyword evidence="10" id="KW-0198">Cysteine biosynthesis</keyword>
<evidence type="ECO:0000256" key="12">
    <source>
        <dbReference type="PIRSR" id="PIRSR000207-1"/>
    </source>
</evidence>
<dbReference type="Gene3D" id="1.20.990.10">
    <property type="entry name" value="NADPH-cytochrome p450 Reductase, Chain A, domain 3"/>
    <property type="match status" value="1"/>
</dbReference>
<dbReference type="InterPro" id="IPR017938">
    <property type="entry name" value="Riboflavin_synthase-like_b-brl"/>
</dbReference>
<dbReference type="PANTHER" id="PTHR19384:SF128">
    <property type="entry name" value="NADPH OXIDOREDUCTASE A"/>
    <property type="match status" value="1"/>
</dbReference>
<protein>
    <recommendedName>
        <fullName evidence="1">assimilatory sulfite reductase (NADPH)</fullName>
        <ecNumber evidence="1">1.8.1.2</ecNumber>
    </recommendedName>
</protein>
<dbReference type="SUPFAM" id="SSF52343">
    <property type="entry name" value="Ferredoxin reductase-like, C-terminal NADP-linked domain"/>
    <property type="match status" value="1"/>
</dbReference>
<dbReference type="PIRSF" id="PIRSF000207">
    <property type="entry name" value="SiR-FP_CysJ"/>
    <property type="match status" value="1"/>
</dbReference>
<dbReference type="GO" id="GO:0004783">
    <property type="term" value="F:sulfite reductase (NADPH) activity"/>
    <property type="evidence" value="ECO:0007669"/>
    <property type="project" value="UniProtKB-EC"/>
</dbReference>
<dbReference type="NCBIfam" id="TIGR01931">
    <property type="entry name" value="cysJ"/>
    <property type="match status" value="1"/>
</dbReference>
<dbReference type="InterPro" id="IPR003097">
    <property type="entry name" value="CysJ-like_FAD-binding"/>
</dbReference>
<dbReference type="InterPro" id="IPR001709">
    <property type="entry name" value="Flavoprot_Pyr_Nucl_cyt_Rdtase"/>
</dbReference>
<dbReference type="Proteomes" id="UP000030437">
    <property type="component" value="Unassembled WGS sequence"/>
</dbReference>
<dbReference type="InterPro" id="IPR023173">
    <property type="entry name" value="NADPH_Cyt_P450_Rdtase_alpha"/>
</dbReference>
<proteinExistence type="predicted"/>
<dbReference type="EMBL" id="JPVP01000045">
    <property type="protein sequence ID" value="KGR87767.1"/>
    <property type="molecule type" value="Genomic_DNA"/>
</dbReference>
<feature type="binding site" evidence="12">
    <location>
        <position position="314"/>
    </location>
    <ligand>
        <name>FAD</name>
        <dbReference type="ChEBI" id="CHEBI:57692"/>
    </ligand>
</feature>
<feature type="binding site" evidence="12">
    <location>
        <begin position="517"/>
        <end position="521"/>
    </location>
    <ligand>
        <name>NADP(+)</name>
        <dbReference type="ChEBI" id="CHEBI:58349"/>
    </ligand>
</feature>
<dbReference type="OrthoDB" id="9789468at2"/>
<dbReference type="GO" id="GO:0005829">
    <property type="term" value="C:cytosol"/>
    <property type="evidence" value="ECO:0007669"/>
    <property type="project" value="TreeGrafter"/>
</dbReference>
<evidence type="ECO:0000259" key="13">
    <source>
        <dbReference type="PROSITE" id="PS50902"/>
    </source>
</evidence>
<keyword evidence="9" id="KW-0560">Oxidoreductase</keyword>
<keyword evidence="4" id="KW-0285">Flavoprotein</keyword>
<dbReference type="PROSITE" id="PS51384">
    <property type="entry name" value="FAD_FR"/>
    <property type="match status" value="1"/>
</dbReference>
<evidence type="ECO:0000256" key="3">
    <source>
        <dbReference type="ARBA" id="ARBA00022605"/>
    </source>
</evidence>
<feature type="binding site" evidence="12">
    <location>
        <begin position="511"/>
        <end position="512"/>
    </location>
    <ligand>
        <name>NADP(+)</name>
        <dbReference type="ChEBI" id="CHEBI:58349"/>
    </ligand>
</feature>
<evidence type="ECO:0000313" key="15">
    <source>
        <dbReference type="EMBL" id="KGR87767.1"/>
    </source>
</evidence>
<dbReference type="FunFam" id="3.40.50.80:FF:000001">
    <property type="entry name" value="NADPH--cytochrome P450 reductase 1"/>
    <property type="match status" value="1"/>
</dbReference>
<dbReference type="GO" id="GO:0010181">
    <property type="term" value="F:FMN binding"/>
    <property type="evidence" value="ECO:0007669"/>
    <property type="project" value="InterPro"/>
</dbReference>
<dbReference type="PRINTS" id="PR00369">
    <property type="entry name" value="FLAVODOXIN"/>
</dbReference>
<organism evidence="15 16">
    <name type="scientific">Lysinibacillus odysseyi 34hs-1 = NBRC 100172</name>
    <dbReference type="NCBI Taxonomy" id="1220589"/>
    <lineage>
        <taxon>Bacteria</taxon>
        <taxon>Bacillati</taxon>
        <taxon>Bacillota</taxon>
        <taxon>Bacilli</taxon>
        <taxon>Bacillales</taxon>
        <taxon>Bacillaceae</taxon>
        <taxon>Lysinibacillus</taxon>
    </lineage>
</organism>
<dbReference type="InterPro" id="IPR001433">
    <property type="entry name" value="OxRdtase_FAD/NAD-bd"/>
</dbReference>
<dbReference type="RefSeq" id="WP_036151055.1">
    <property type="nucleotide sequence ID" value="NZ_AVCX01000018.1"/>
</dbReference>
<evidence type="ECO:0000259" key="14">
    <source>
        <dbReference type="PROSITE" id="PS51384"/>
    </source>
</evidence>
<dbReference type="PRINTS" id="PR00371">
    <property type="entry name" value="FPNCR"/>
</dbReference>
<keyword evidence="16" id="KW-1185">Reference proteome</keyword>
<feature type="domain" description="Flavodoxin-like" evidence="13">
    <location>
        <begin position="61"/>
        <end position="199"/>
    </location>
</feature>
<evidence type="ECO:0000256" key="5">
    <source>
        <dbReference type="ARBA" id="ARBA00022643"/>
    </source>
</evidence>
<dbReference type="Pfam" id="PF00258">
    <property type="entry name" value="Flavodoxin_1"/>
    <property type="match status" value="1"/>
</dbReference>
<feature type="domain" description="FAD-binding FR-type" evidence="14">
    <location>
        <begin position="227"/>
        <end position="441"/>
    </location>
</feature>
<comment type="caution">
    <text evidence="15">The sequence shown here is derived from an EMBL/GenBank/DDBJ whole genome shotgun (WGS) entry which is preliminary data.</text>
</comment>
<dbReference type="AlphaFoldDB" id="A0A0A3JLB1"/>
<evidence type="ECO:0000256" key="1">
    <source>
        <dbReference type="ARBA" id="ARBA00012604"/>
    </source>
</evidence>